<reference evidence="1" key="1">
    <citation type="submission" date="2018-01" db="EMBL/GenBank/DDBJ databases">
        <authorList>
            <person name="Regsiter A."/>
            <person name="William W."/>
        </authorList>
    </citation>
    <scope>NUCLEOTIDE SEQUENCE</scope>
    <source>
        <strain evidence="1">TRIP AH-1</strain>
    </source>
</reference>
<dbReference type="EMBL" id="OJIN01000174">
    <property type="protein sequence ID" value="SPD74746.1"/>
    <property type="molecule type" value="Genomic_DNA"/>
</dbReference>
<dbReference type="NCBIfam" id="NF033559">
    <property type="entry name" value="transpos_IS1634"/>
    <property type="match status" value="1"/>
</dbReference>
<gene>
    <name evidence="1" type="ORF">PITCH_A330011</name>
</gene>
<sequence length="327" mass="38479">MEGNEKRQMSLFPNDRAVPTGVDNGLRLVMRDLELSRPRQWGACWLACQMWEMLDLTRFWHERLSLSRKGTRWINVLDTLVCYRLIDPGSEWRLHRYWYDQSAMSDLLGEDFRAASKDTLYRCHYKLLDHKEELFKHLRGKWGELFGSRFEVMLYDLTSTYFESDPPFRGKRQFGYGRDKRDDCVQVIIALVVTPEGFPLAYEVLPGNTQDKQTLRGMLEHIGRCYGNADRIWIMDRGIPTEEVLGEMREAEVPIRYLVGIPRGHLTRYEEEYSAALIPLTSQSLTRLHHSSLFFSSSVFFMMSPPHYNIFRTIISYYQPPGKMHLI</sequence>
<dbReference type="InterPro" id="IPR047654">
    <property type="entry name" value="IS1634_transpos"/>
</dbReference>
<organism evidence="1">
    <name type="scientific">uncultured Desulfobacterium sp</name>
    <dbReference type="NCBI Taxonomy" id="201089"/>
    <lineage>
        <taxon>Bacteria</taxon>
        <taxon>Pseudomonadati</taxon>
        <taxon>Thermodesulfobacteriota</taxon>
        <taxon>Desulfobacteria</taxon>
        <taxon>Desulfobacterales</taxon>
        <taxon>Desulfobacteriaceae</taxon>
        <taxon>Desulfobacterium</taxon>
        <taxon>environmental samples</taxon>
    </lineage>
</organism>
<name>A0A445MZ34_9BACT</name>
<accession>A0A445MZ34</accession>
<protein>
    <submittedName>
        <fullName evidence="1">Uncharacterized protein</fullName>
    </submittedName>
</protein>
<dbReference type="AlphaFoldDB" id="A0A445MZ34"/>
<evidence type="ECO:0000313" key="1">
    <source>
        <dbReference type="EMBL" id="SPD74746.1"/>
    </source>
</evidence>
<proteinExistence type="predicted"/>